<comment type="subcellular location">
    <subcellularLocation>
        <location evidence="1">Plastid</location>
        <location evidence="1">Chloroplast membrane</location>
        <topology evidence="1">Multi-pass membrane protein</topology>
    </subcellularLocation>
</comment>
<dbReference type="PANTHER" id="PTHR43009:SF7">
    <property type="entry name" value="HOMOGENTISATE GERANYLGERANYLTRANSFERASE, CHLOROPLASTIC"/>
    <property type="match status" value="1"/>
</dbReference>
<dbReference type="AlphaFoldDB" id="A0AAD8MML5"/>
<dbReference type="EMBL" id="JAUIZM010000006">
    <property type="protein sequence ID" value="KAK1378332.1"/>
    <property type="molecule type" value="Genomic_DNA"/>
</dbReference>
<dbReference type="GO" id="GO:0031969">
    <property type="term" value="C:chloroplast membrane"/>
    <property type="evidence" value="ECO:0007669"/>
    <property type="project" value="UniProtKB-SubCell"/>
</dbReference>
<evidence type="ECO:0000313" key="8">
    <source>
        <dbReference type="EMBL" id="KAK1378332.1"/>
    </source>
</evidence>
<evidence type="ECO:0000256" key="7">
    <source>
        <dbReference type="SAM" id="Phobius"/>
    </source>
</evidence>
<dbReference type="Gene3D" id="1.10.357.140">
    <property type="entry name" value="UbiA prenyltransferase"/>
    <property type="match status" value="1"/>
</dbReference>
<keyword evidence="3" id="KW-0808">Transferase</keyword>
<name>A0AAD8MML5_9APIA</name>
<evidence type="ECO:0000256" key="5">
    <source>
        <dbReference type="ARBA" id="ARBA00022989"/>
    </source>
</evidence>
<feature type="transmembrane region" description="Helical" evidence="7">
    <location>
        <begin position="198"/>
        <end position="218"/>
    </location>
</feature>
<dbReference type="InterPro" id="IPR000537">
    <property type="entry name" value="UbiA_prenyltransferase"/>
</dbReference>
<evidence type="ECO:0000256" key="2">
    <source>
        <dbReference type="ARBA" id="ARBA00005985"/>
    </source>
</evidence>
<keyword evidence="4 7" id="KW-0812">Transmembrane</keyword>
<comment type="caution">
    <text evidence="8">The sequence shown here is derived from an EMBL/GenBank/DDBJ whole genome shotgun (WGS) entry which is preliminary data.</text>
</comment>
<evidence type="ECO:0000256" key="3">
    <source>
        <dbReference type="ARBA" id="ARBA00022679"/>
    </source>
</evidence>
<dbReference type="Pfam" id="PF01040">
    <property type="entry name" value="UbiA"/>
    <property type="match status" value="1"/>
</dbReference>
<dbReference type="Proteomes" id="UP001237642">
    <property type="component" value="Unassembled WGS sequence"/>
</dbReference>
<protein>
    <submittedName>
        <fullName evidence="8">Homogentisate geranylgeranyltransferase</fullName>
    </submittedName>
</protein>
<keyword evidence="9" id="KW-1185">Reference proteome</keyword>
<reference evidence="8" key="2">
    <citation type="submission" date="2023-05" db="EMBL/GenBank/DDBJ databases">
        <authorList>
            <person name="Schelkunov M.I."/>
        </authorList>
    </citation>
    <scope>NUCLEOTIDE SEQUENCE</scope>
    <source>
        <strain evidence="8">Hsosn_3</strain>
        <tissue evidence="8">Leaf</tissue>
    </source>
</reference>
<gene>
    <name evidence="8" type="ORF">POM88_025076</name>
</gene>
<dbReference type="GO" id="GO:0016765">
    <property type="term" value="F:transferase activity, transferring alkyl or aryl (other than methyl) groups"/>
    <property type="evidence" value="ECO:0007669"/>
    <property type="project" value="InterPro"/>
</dbReference>
<accession>A0AAD8MML5</accession>
<organism evidence="8 9">
    <name type="scientific">Heracleum sosnowskyi</name>
    <dbReference type="NCBI Taxonomy" id="360622"/>
    <lineage>
        <taxon>Eukaryota</taxon>
        <taxon>Viridiplantae</taxon>
        <taxon>Streptophyta</taxon>
        <taxon>Embryophyta</taxon>
        <taxon>Tracheophyta</taxon>
        <taxon>Spermatophyta</taxon>
        <taxon>Magnoliopsida</taxon>
        <taxon>eudicotyledons</taxon>
        <taxon>Gunneridae</taxon>
        <taxon>Pentapetalae</taxon>
        <taxon>asterids</taxon>
        <taxon>campanulids</taxon>
        <taxon>Apiales</taxon>
        <taxon>Apiaceae</taxon>
        <taxon>Apioideae</taxon>
        <taxon>apioid superclade</taxon>
        <taxon>Tordylieae</taxon>
        <taxon>Tordyliinae</taxon>
        <taxon>Heracleum</taxon>
    </lineage>
</organism>
<feature type="transmembrane region" description="Helical" evidence="7">
    <location>
        <begin position="360"/>
        <end position="382"/>
    </location>
</feature>
<sequence>MIQTIKSSSFTTMSPSFSSRIQHGFPTSFHLQRRQRQISNKYKENKYFINFLPPVSISKGSFGRRSSGPYKPVREKKVQTPTFCAQSTNDEFILKDDHITTLQSSLWRNVDVFLRFCRLHSVIGNIIGILKVMIPMVLMNVYVGCLNQVTDLEIDKVNKPHFVLVTGEYTVGQAKAIAAALALMAFTMGILFNSPSLFAGLVAYFLVGTAYSVELPLLRWKKNPFLAAFVIISLLLSIASSSYIHSQTFVLGRPLVFTRPFAFILFLDILFGIVVALMKDIPDVDGDRAFGIQTFSIMHGKRKVFDFCISILLTVYGVGMLIGALSSSPLNKLVTVFGHGALGFLLWTRSQSLNLDDKSLVESFYMFTWKLLYVEYLLIHFLR</sequence>
<keyword evidence="6 7" id="KW-0472">Membrane</keyword>
<comment type="similarity">
    <text evidence="2">Belongs to the UbiA prenyltransferase family.</text>
</comment>
<dbReference type="PANTHER" id="PTHR43009">
    <property type="entry name" value="HOMOGENTISATE SOLANESYLTRANSFERASE, CHLOROPLASTIC"/>
    <property type="match status" value="1"/>
</dbReference>
<evidence type="ECO:0000256" key="4">
    <source>
        <dbReference type="ARBA" id="ARBA00022692"/>
    </source>
</evidence>
<feature type="transmembrane region" description="Helical" evidence="7">
    <location>
        <begin position="225"/>
        <end position="244"/>
    </location>
</feature>
<evidence type="ECO:0000256" key="6">
    <source>
        <dbReference type="ARBA" id="ARBA00023136"/>
    </source>
</evidence>
<feature type="transmembrane region" description="Helical" evidence="7">
    <location>
        <begin position="256"/>
        <end position="278"/>
    </location>
</feature>
<dbReference type="InterPro" id="IPR044878">
    <property type="entry name" value="UbiA_sf"/>
</dbReference>
<keyword evidence="5 7" id="KW-1133">Transmembrane helix</keyword>
<evidence type="ECO:0000313" key="9">
    <source>
        <dbReference type="Proteomes" id="UP001237642"/>
    </source>
</evidence>
<reference evidence="8" key="1">
    <citation type="submission" date="2023-02" db="EMBL/GenBank/DDBJ databases">
        <title>Genome of toxic invasive species Heracleum sosnowskyi carries increased number of genes despite the absence of recent whole-genome duplications.</title>
        <authorList>
            <person name="Schelkunov M."/>
            <person name="Shtratnikova V."/>
            <person name="Makarenko M."/>
            <person name="Klepikova A."/>
            <person name="Omelchenko D."/>
            <person name="Novikova G."/>
            <person name="Obukhova E."/>
            <person name="Bogdanov V."/>
            <person name="Penin A."/>
            <person name="Logacheva M."/>
        </authorList>
    </citation>
    <scope>NUCLEOTIDE SEQUENCE</scope>
    <source>
        <strain evidence="8">Hsosn_3</strain>
        <tissue evidence="8">Leaf</tissue>
    </source>
</reference>
<feature type="transmembrane region" description="Helical" evidence="7">
    <location>
        <begin position="304"/>
        <end position="324"/>
    </location>
</feature>
<evidence type="ECO:0000256" key="1">
    <source>
        <dbReference type="ARBA" id="ARBA00004508"/>
    </source>
</evidence>
<proteinExistence type="inferred from homology"/>